<dbReference type="InterPro" id="IPR036365">
    <property type="entry name" value="PGBD-like_sf"/>
</dbReference>
<dbReference type="Pfam" id="PF01551">
    <property type="entry name" value="Peptidase_M23"/>
    <property type="match status" value="1"/>
</dbReference>
<dbReference type="Pfam" id="PF01471">
    <property type="entry name" value="PG_binding_1"/>
    <property type="match status" value="2"/>
</dbReference>
<dbReference type="PANTHER" id="PTHR21666:SF270">
    <property type="entry name" value="MUREIN HYDROLASE ACTIVATOR ENVC"/>
    <property type="match status" value="1"/>
</dbReference>
<feature type="domain" description="Peptidoglycan binding-like" evidence="1">
    <location>
        <begin position="35"/>
        <end position="90"/>
    </location>
</feature>
<dbReference type="Gene3D" id="1.10.101.10">
    <property type="entry name" value="PGBD-like superfamily/PGBD"/>
    <property type="match status" value="2"/>
</dbReference>
<reference evidence="3" key="2">
    <citation type="journal article" date="2021" name="PeerJ">
        <title>Extensive microbial diversity within the chicken gut microbiome revealed by metagenomics and culture.</title>
        <authorList>
            <person name="Gilroy R."/>
            <person name="Ravi A."/>
            <person name="Getino M."/>
            <person name="Pursley I."/>
            <person name="Horton D.L."/>
            <person name="Alikhan N.F."/>
            <person name="Baker D."/>
            <person name="Gharbi K."/>
            <person name="Hall N."/>
            <person name="Watson M."/>
            <person name="Adriaenssens E.M."/>
            <person name="Foster-Nyarko E."/>
            <person name="Jarju S."/>
            <person name="Secka A."/>
            <person name="Antonio M."/>
            <person name="Oren A."/>
            <person name="Chaudhuri R.R."/>
            <person name="La Ragione R."/>
            <person name="Hildebrand F."/>
            <person name="Pallen M.J."/>
        </authorList>
    </citation>
    <scope>NUCLEOTIDE SEQUENCE</scope>
    <source>
        <strain evidence="3">ChiBcec7-5410</strain>
    </source>
</reference>
<dbReference type="InterPro" id="IPR050570">
    <property type="entry name" value="Cell_wall_metabolism_enzyme"/>
</dbReference>
<dbReference type="EMBL" id="DVLW01000128">
    <property type="protein sequence ID" value="HIT94496.1"/>
    <property type="molecule type" value="Genomic_DNA"/>
</dbReference>
<dbReference type="PANTHER" id="PTHR21666">
    <property type="entry name" value="PEPTIDASE-RELATED"/>
    <property type="match status" value="1"/>
</dbReference>
<dbReference type="CDD" id="cd12797">
    <property type="entry name" value="M23_peptidase"/>
    <property type="match status" value="1"/>
</dbReference>
<proteinExistence type="predicted"/>
<feature type="domain" description="M23ase beta-sheet core" evidence="2">
    <location>
        <begin position="203"/>
        <end position="293"/>
    </location>
</feature>
<gene>
    <name evidence="3" type="ORF">IAC43_04875</name>
</gene>
<evidence type="ECO:0000313" key="4">
    <source>
        <dbReference type="Proteomes" id="UP000824160"/>
    </source>
</evidence>
<dbReference type="InterPro" id="IPR036366">
    <property type="entry name" value="PGBDSf"/>
</dbReference>
<dbReference type="AlphaFoldDB" id="A0A9D1KSG3"/>
<dbReference type="SUPFAM" id="SSF47090">
    <property type="entry name" value="PGBD-like"/>
    <property type="match status" value="2"/>
</dbReference>
<dbReference type="InterPro" id="IPR016047">
    <property type="entry name" value="M23ase_b-sheet_dom"/>
</dbReference>
<sequence>MKQQTGKVALLLTFMLSLLLLLPTSVSANYRWGSTGNAVYNLQTNLYGLGYGCTPDGIFGQKTHSAVIWYQSNNGLSVDGIAGTKTLAKIKEDVTTVQQQLGDLGYNAGKADGIFGPTTRSAVKSFQSDYNLTADGIAGSKTRAALAEAVKNSNDTDSDTGTQDDLDKLRQYIKDNWISPIRAEYLPITGGRSFGYKRSDGRQHAGIDFFVVDGAGTPVYAMTDGTVTATSTTFYAGTGAVTVKNNDGTVVRYGEITPAVSNGRTVRKGQIIGYLAKNNNDGGTMLHLELYRGDAEGILTRVNTDYWYVSGNYNRRSDLLNPTEMGIG</sequence>
<dbReference type="SUPFAM" id="SSF51261">
    <property type="entry name" value="Duplicated hybrid motif"/>
    <property type="match status" value="1"/>
</dbReference>
<feature type="domain" description="Peptidoglycan binding-like" evidence="1">
    <location>
        <begin position="92"/>
        <end position="146"/>
    </location>
</feature>
<dbReference type="InterPro" id="IPR011055">
    <property type="entry name" value="Dup_hybrid_motif"/>
</dbReference>
<dbReference type="Proteomes" id="UP000824160">
    <property type="component" value="Unassembled WGS sequence"/>
</dbReference>
<dbReference type="Gene3D" id="2.70.70.10">
    <property type="entry name" value="Glucose Permease (Domain IIA)"/>
    <property type="match status" value="1"/>
</dbReference>
<organism evidence="3 4">
    <name type="scientific">Candidatus Faecivivens stercoripullorum</name>
    <dbReference type="NCBI Taxonomy" id="2840805"/>
    <lineage>
        <taxon>Bacteria</taxon>
        <taxon>Bacillati</taxon>
        <taxon>Bacillota</taxon>
        <taxon>Clostridia</taxon>
        <taxon>Eubacteriales</taxon>
        <taxon>Oscillospiraceae</taxon>
        <taxon>Oscillospiraceae incertae sedis</taxon>
        <taxon>Candidatus Faecivivens</taxon>
    </lineage>
</organism>
<dbReference type="GO" id="GO:0004222">
    <property type="term" value="F:metalloendopeptidase activity"/>
    <property type="evidence" value="ECO:0007669"/>
    <property type="project" value="TreeGrafter"/>
</dbReference>
<evidence type="ECO:0000259" key="1">
    <source>
        <dbReference type="Pfam" id="PF01471"/>
    </source>
</evidence>
<accession>A0A9D1KSG3</accession>
<reference evidence="3" key="1">
    <citation type="submission" date="2020-10" db="EMBL/GenBank/DDBJ databases">
        <authorList>
            <person name="Gilroy R."/>
        </authorList>
    </citation>
    <scope>NUCLEOTIDE SEQUENCE</scope>
    <source>
        <strain evidence="3">ChiBcec7-5410</strain>
    </source>
</reference>
<evidence type="ECO:0000259" key="2">
    <source>
        <dbReference type="Pfam" id="PF01551"/>
    </source>
</evidence>
<dbReference type="InterPro" id="IPR002477">
    <property type="entry name" value="Peptidoglycan-bd-like"/>
</dbReference>
<evidence type="ECO:0000313" key="3">
    <source>
        <dbReference type="EMBL" id="HIT94496.1"/>
    </source>
</evidence>
<protein>
    <submittedName>
        <fullName evidence="3">Peptidoglycan-binding protein</fullName>
    </submittedName>
</protein>
<comment type="caution">
    <text evidence="3">The sequence shown here is derived from an EMBL/GenBank/DDBJ whole genome shotgun (WGS) entry which is preliminary data.</text>
</comment>
<name>A0A9D1KSG3_9FIRM</name>